<reference evidence="1 2" key="1">
    <citation type="submission" date="2020-08" db="EMBL/GenBank/DDBJ databases">
        <title>Genomic Encyclopedia of Type Strains, Phase IV (KMG-IV): sequencing the most valuable type-strain genomes for metagenomic binning, comparative biology and taxonomic classification.</title>
        <authorList>
            <person name="Goeker M."/>
        </authorList>
    </citation>
    <scope>NUCLEOTIDE SEQUENCE [LARGE SCALE GENOMIC DNA]</scope>
    <source>
        <strain evidence="1 2">DSM 18233</strain>
    </source>
</reference>
<organism evidence="1 2">
    <name type="scientific">Silvimonas terrae</name>
    <dbReference type="NCBI Taxonomy" id="300266"/>
    <lineage>
        <taxon>Bacteria</taxon>
        <taxon>Pseudomonadati</taxon>
        <taxon>Pseudomonadota</taxon>
        <taxon>Betaproteobacteria</taxon>
        <taxon>Neisseriales</taxon>
        <taxon>Chitinibacteraceae</taxon>
        <taxon>Silvimonas</taxon>
    </lineage>
</organism>
<evidence type="ECO:0000313" key="2">
    <source>
        <dbReference type="Proteomes" id="UP000543030"/>
    </source>
</evidence>
<evidence type="ECO:0000313" key="1">
    <source>
        <dbReference type="EMBL" id="MBB5190674.1"/>
    </source>
</evidence>
<dbReference type="RefSeq" id="WP_184098895.1">
    <property type="nucleotide sequence ID" value="NZ_JACHHN010000002.1"/>
</dbReference>
<proteinExistence type="predicted"/>
<accession>A0A840RDK9</accession>
<sequence>MADLFRSEVPLPAILMAIVREDQASDAELMFKRVFFDVPGLVILASAPLTRDQLGGFDWIYYDTADKKGIASVIYTEGAAD</sequence>
<dbReference type="Proteomes" id="UP000543030">
    <property type="component" value="Unassembled WGS sequence"/>
</dbReference>
<dbReference type="EMBL" id="JACHHN010000002">
    <property type="protein sequence ID" value="MBB5190674.1"/>
    <property type="molecule type" value="Genomic_DNA"/>
</dbReference>
<protein>
    <submittedName>
        <fullName evidence="1">Uncharacterized protein</fullName>
    </submittedName>
</protein>
<comment type="caution">
    <text evidence="1">The sequence shown here is derived from an EMBL/GenBank/DDBJ whole genome shotgun (WGS) entry which is preliminary data.</text>
</comment>
<name>A0A840RDK9_9NEIS</name>
<dbReference type="AlphaFoldDB" id="A0A840RDK9"/>
<gene>
    <name evidence="1" type="ORF">HNQ50_001396</name>
</gene>
<keyword evidence="2" id="KW-1185">Reference proteome</keyword>